<comment type="similarity">
    <text evidence="2">Belongs to the bacterial flagellin family.</text>
</comment>
<feature type="domain" description="Flagellin N-terminal" evidence="4">
    <location>
        <begin position="5"/>
        <end position="138"/>
    </location>
</feature>
<dbReference type="PANTHER" id="PTHR42792:SF1">
    <property type="entry name" value="FLAGELLAR HOOK-ASSOCIATED PROTEIN 3"/>
    <property type="match status" value="1"/>
</dbReference>
<proteinExistence type="inferred from homology"/>
<evidence type="ECO:0000313" key="6">
    <source>
        <dbReference type="EMBL" id="SFA74362.1"/>
    </source>
</evidence>
<keyword evidence="3" id="KW-0975">Bacterial flagellum</keyword>
<dbReference type="GO" id="GO:0071973">
    <property type="term" value="P:bacterial-type flagellum-dependent cell motility"/>
    <property type="evidence" value="ECO:0007669"/>
    <property type="project" value="InterPro"/>
</dbReference>
<accession>A0A1I0VDL7</accession>
<dbReference type="InterPro" id="IPR001029">
    <property type="entry name" value="Flagellin_N"/>
</dbReference>
<comment type="subcellular location">
    <subcellularLocation>
        <location evidence="1">Bacterial flagellum</location>
    </subcellularLocation>
</comment>
<dbReference type="RefSeq" id="WP_090038001.1">
    <property type="nucleotide sequence ID" value="NZ_FOKI01000002.1"/>
</dbReference>
<dbReference type="PRINTS" id="PR00207">
    <property type="entry name" value="FLAGELLIN"/>
</dbReference>
<keyword evidence="7" id="KW-1185">Reference proteome</keyword>
<evidence type="ECO:0000256" key="2">
    <source>
        <dbReference type="ARBA" id="ARBA00005709"/>
    </source>
</evidence>
<keyword evidence="6" id="KW-0969">Cilium</keyword>
<dbReference type="SUPFAM" id="SSF64518">
    <property type="entry name" value="Phase 1 flagellin"/>
    <property type="match status" value="1"/>
</dbReference>
<evidence type="ECO:0000259" key="4">
    <source>
        <dbReference type="Pfam" id="PF00669"/>
    </source>
</evidence>
<evidence type="ECO:0000259" key="5">
    <source>
        <dbReference type="Pfam" id="PF00700"/>
    </source>
</evidence>
<dbReference type="Pfam" id="PF00700">
    <property type="entry name" value="Flagellin_C"/>
    <property type="match status" value="1"/>
</dbReference>
<keyword evidence="6" id="KW-0282">Flagellum</keyword>
<dbReference type="OrthoDB" id="9758307at2"/>
<dbReference type="Proteomes" id="UP000198619">
    <property type="component" value="Unassembled WGS sequence"/>
</dbReference>
<dbReference type="InterPro" id="IPR013384">
    <property type="entry name" value="Flagell_FlgL"/>
</dbReference>
<dbReference type="InterPro" id="IPR046358">
    <property type="entry name" value="Flagellin_C"/>
</dbReference>
<feature type="domain" description="Flagellin C-terminal" evidence="5">
    <location>
        <begin position="270"/>
        <end position="352"/>
    </location>
</feature>
<gene>
    <name evidence="6" type="ORF">SAMN04488528_10022</name>
</gene>
<dbReference type="GO" id="GO:0005198">
    <property type="term" value="F:structural molecule activity"/>
    <property type="evidence" value="ECO:0007669"/>
    <property type="project" value="InterPro"/>
</dbReference>
<dbReference type="NCBIfam" id="TIGR02550">
    <property type="entry name" value="flagell_flgL"/>
    <property type="match status" value="1"/>
</dbReference>
<name>A0A1I0VDL7_9CLOT</name>
<dbReference type="PANTHER" id="PTHR42792">
    <property type="entry name" value="FLAGELLIN"/>
    <property type="match status" value="1"/>
</dbReference>
<evidence type="ECO:0000256" key="1">
    <source>
        <dbReference type="ARBA" id="ARBA00004365"/>
    </source>
</evidence>
<sequence length="353" mass="39658">MRVTNSMLSSNFLRDMRNNLETMQTLENQLTSGKEIRRPSDNPFKVARSMQLHGDILANKQYNENIKDTINWLDTTDTALNQTTNTLQRIRELMVSAGNGGYGTDERKAICDEINEKIGELGQVLNTNFDGKYVFGGTKGTSKPMAAVEDTDGRNHIVYATKDGNYLNSEGKLLKKTSEGKLEISGGEPEVVEPPNDPDKYKEEYMHISQDLATEISQGVTIEYNVTSRDIFEFKDSKGTNSNLMDLLNDITKNLNDPDGVSKLTGENLDDITKAMDNVLKIRSEVGAKQNRMDAAKEQNTEENFNLTDILSKTEDIDFVEKQMEFATMQTVYVASLQTSARVLQPSLMDYLR</sequence>
<dbReference type="AlphaFoldDB" id="A0A1I0VDL7"/>
<keyword evidence="6" id="KW-0966">Cell projection</keyword>
<evidence type="ECO:0000256" key="3">
    <source>
        <dbReference type="ARBA" id="ARBA00023143"/>
    </source>
</evidence>
<reference evidence="6 7" key="1">
    <citation type="submission" date="2016-10" db="EMBL/GenBank/DDBJ databases">
        <authorList>
            <person name="de Groot N.N."/>
        </authorList>
    </citation>
    <scope>NUCLEOTIDE SEQUENCE [LARGE SCALE GENOMIC DNA]</scope>
    <source>
        <strain evidence="6 7">DSM 12271</strain>
    </source>
</reference>
<protein>
    <submittedName>
        <fullName evidence="6">Flagellar hook-associated protein 3 FlgL</fullName>
    </submittedName>
</protein>
<dbReference type="GO" id="GO:0009424">
    <property type="term" value="C:bacterial-type flagellum hook"/>
    <property type="evidence" value="ECO:0007669"/>
    <property type="project" value="InterPro"/>
</dbReference>
<evidence type="ECO:0000313" key="7">
    <source>
        <dbReference type="Proteomes" id="UP000198619"/>
    </source>
</evidence>
<dbReference type="Gene3D" id="1.20.1330.10">
    <property type="entry name" value="f41 fragment of flagellin, N-terminal domain"/>
    <property type="match status" value="1"/>
</dbReference>
<organism evidence="6 7">
    <name type="scientific">Clostridium frigidicarnis</name>
    <dbReference type="NCBI Taxonomy" id="84698"/>
    <lineage>
        <taxon>Bacteria</taxon>
        <taxon>Bacillati</taxon>
        <taxon>Bacillota</taxon>
        <taxon>Clostridia</taxon>
        <taxon>Eubacteriales</taxon>
        <taxon>Clostridiaceae</taxon>
        <taxon>Clostridium</taxon>
    </lineage>
</organism>
<dbReference type="STRING" id="84698.SAMN04488528_10022"/>
<dbReference type="InterPro" id="IPR001492">
    <property type="entry name" value="Flagellin"/>
</dbReference>
<dbReference type="Pfam" id="PF00669">
    <property type="entry name" value="Flagellin_N"/>
    <property type="match status" value="1"/>
</dbReference>
<dbReference type="EMBL" id="FOKI01000002">
    <property type="protein sequence ID" value="SFA74362.1"/>
    <property type="molecule type" value="Genomic_DNA"/>
</dbReference>